<proteinExistence type="inferred from homology"/>
<dbReference type="PANTHER" id="PTHR21343">
    <property type="entry name" value="DETHIOBIOTIN SYNTHETASE"/>
    <property type="match status" value="1"/>
</dbReference>
<evidence type="ECO:0000256" key="5">
    <source>
        <dbReference type="ARBA" id="ARBA00022962"/>
    </source>
</evidence>
<dbReference type="PROSITE" id="PS51274">
    <property type="entry name" value="GATASE_COBBQ"/>
    <property type="match status" value="1"/>
</dbReference>
<dbReference type="EMBL" id="JBBUTG010000002">
    <property type="protein sequence ID" value="MEK8029938.1"/>
    <property type="molecule type" value="Genomic_DNA"/>
</dbReference>
<dbReference type="Proteomes" id="UP001371218">
    <property type="component" value="Unassembled WGS sequence"/>
</dbReference>
<dbReference type="InterPro" id="IPR002586">
    <property type="entry name" value="CobQ/CobB/MinD/ParA_Nub-bd_dom"/>
</dbReference>
<dbReference type="Pfam" id="PF07685">
    <property type="entry name" value="GATase_3"/>
    <property type="match status" value="1"/>
</dbReference>
<reference evidence="10 11" key="1">
    <citation type="submission" date="2024-04" db="EMBL/GenBank/DDBJ databases">
        <title>Novel species of the genus Ideonella isolated from streams.</title>
        <authorList>
            <person name="Lu H."/>
        </authorList>
    </citation>
    <scope>NUCLEOTIDE SEQUENCE [LARGE SCALE GENOMIC DNA]</scope>
    <source>
        <strain evidence="10 11">DXS29W</strain>
    </source>
</reference>
<dbReference type="InterPro" id="IPR011698">
    <property type="entry name" value="GATase_3"/>
</dbReference>
<dbReference type="CDD" id="cd01750">
    <property type="entry name" value="GATase1_CobQ"/>
    <property type="match status" value="1"/>
</dbReference>
<evidence type="ECO:0000256" key="4">
    <source>
        <dbReference type="ARBA" id="ARBA00022573"/>
    </source>
</evidence>
<comment type="similarity">
    <text evidence="2 7">Belongs to the CobB/CobQ family. CobQ subfamily.</text>
</comment>
<feature type="active site" description="Nucleophile" evidence="7">
    <location>
        <position position="343"/>
    </location>
</feature>
<dbReference type="Pfam" id="PF01656">
    <property type="entry name" value="CbiA"/>
    <property type="match status" value="1"/>
</dbReference>
<evidence type="ECO:0000313" key="10">
    <source>
        <dbReference type="EMBL" id="MEK8029938.1"/>
    </source>
</evidence>
<keyword evidence="5 7" id="KW-0315">Glutamine amidotransferase</keyword>
<name>A0ABU9BN28_9BURK</name>
<evidence type="ECO:0000256" key="2">
    <source>
        <dbReference type="ARBA" id="ARBA00006205"/>
    </source>
</evidence>
<feature type="active site" evidence="7">
    <location>
        <position position="449"/>
    </location>
</feature>
<keyword evidence="4 7" id="KW-0169">Cobalamin biosynthesis</keyword>
<comment type="pathway">
    <text evidence="1 7">Cofactor biosynthesis; adenosylcobalamin biosynthesis.</text>
</comment>
<evidence type="ECO:0000256" key="7">
    <source>
        <dbReference type="HAMAP-Rule" id="MF_00028"/>
    </source>
</evidence>
<dbReference type="Gene3D" id="3.40.50.880">
    <property type="match status" value="1"/>
</dbReference>
<dbReference type="NCBIfam" id="NF001989">
    <property type="entry name" value="PRK00784.1"/>
    <property type="match status" value="1"/>
</dbReference>
<comment type="function">
    <text evidence="6 7">Catalyzes amidations at positions B, D, E, and G on adenosylcobyrinic A,C-diamide. NH(2) groups are provided by glutamine, and one molecule of ATP is hydrogenolyzed for each amidation.</text>
</comment>
<gene>
    <name evidence="7" type="primary">cobQ</name>
    <name evidence="10" type="ORF">AACH06_03810</name>
</gene>
<evidence type="ECO:0000256" key="3">
    <source>
        <dbReference type="ARBA" id="ARBA00019833"/>
    </source>
</evidence>
<evidence type="ECO:0000256" key="6">
    <source>
        <dbReference type="ARBA" id="ARBA00025166"/>
    </source>
</evidence>
<evidence type="ECO:0000259" key="8">
    <source>
        <dbReference type="Pfam" id="PF01656"/>
    </source>
</evidence>
<organism evidence="10 11">
    <name type="scientific">Ideonella lacteola</name>
    <dbReference type="NCBI Taxonomy" id="2984193"/>
    <lineage>
        <taxon>Bacteria</taxon>
        <taxon>Pseudomonadati</taxon>
        <taxon>Pseudomonadota</taxon>
        <taxon>Betaproteobacteria</taxon>
        <taxon>Burkholderiales</taxon>
        <taxon>Sphaerotilaceae</taxon>
        <taxon>Ideonella</taxon>
    </lineage>
</organism>
<sequence length="496" mass="52948">MKQRAIMVWGCSSGAGKSLIATALCRWAARRGIDVAPFKAQNMSNNARVVAAPRCGFGEIGAAQYFQALAARVEPTIDMNPVLLKPERDTASQVVLHGEVATSLSRMPWRERSAQLRAAAQQSFARLRAAHELLVIEGAGSPAEINLAPQDYVNLDTARWARDAGSLRSLLVADIDRGGAFAHLHGTWALLPDDLKPTLRGFVLNKFRGDATLLAPGPTDLQRLTGVPTVATLPMHRDHGLPDEDGVFDHTPSAVAAGGAEPRTVAIVAYPHVSNLDEFQPLRQVPGLRLVWARSVADLHGAHWIVLPGSKQVSGDLTWLRRQGLDRMLRLHAAAGRPLLGVCGGLQMLGQTLSDPDGVDGEPGHWPGLGLLPLVTRYQAPKRVERTRARFSGTGGHWGALAGASLCGYQIRHGVTEPVSDAATQAVLHDAEGRPLAWQAGPVLATAVHGLFESGTVLRALFGAQVRSLDDTFDGLADLIETHFAPGALGELLTSV</sequence>
<feature type="domain" description="CobQ/CobB/MinD/ParA nucleotide binding" evidence="8">
    <location>
        <begin position="6"/>
        <end position="235"/>
    </location>
</feature>
<dbReference type="InterPro" id="IPR029062">
    <property type="entry name" value="Class_I_gatase-like"/>
</dbReference>
<comment type="caution">
    <text evidence="10">The sequence shown here is derived from an EMBL/GenBank/DDBJ whole genome shotgun (WGS) entry which is preliminary data.</text>
</comment>
<dbReference type="PANTHER" id="PTHR21343:SF1">
    <property type="entry name" value="COBYRIC ACID SYNTHASE"/>
    <property type="match status" value="1"/>
</dbReference>
<evidence type="ECO:0000313" key="11">
    <source>
        <dbReference type="Proteomes" id="UP001371218"/>
    </source>
</evidence>
<dbReference type="HAMAP" id="MF_00028">
    <property type="entry name" value="CobQ"/>
    <property type="match status" value="1"/>
</dbReference>
<protein>
    <recommendedName>
        <fullName evidence="3 7">Cobyric acid synthase</fullName>
    </recommendedName>
</protein>
<dbReference type="Gene3D" id="3.40.50.300">
    <property type="entry name" value="P-loop containing nucleotide triphosphate hydrolases"/>
    <property type="match status" value="1"/>
</dbReference>
<dbReference type="InterPro" id="IPR004459">
    <property type="entry name" value="CobQ_synth"/>
</dbReference>
<dbReference type="SUPFAM" id="SSF52540">
    <property type="entry name" value="P-loop containing nucleoside triphosphate hydrolases"/>
    <property type="match status" value="1"/>
</dbReference>
<dbReference type="InterPro" id="IPR033949">
    <property type="entry name" value="CobQ_GATase1"/>
</dbReference>
<feature type="domain" description="CobB/CobQ-like glutamine amidotransferase" evidence="9">
    <location>
        <begin position="264"/>
        <end position="455"/>
    </location>
</feature>
<accession>A0ABU9BN28</accession>
<evidence type="ECO:0000259" key="9">
    <source>
        <dbReference type="Pfam" id="PF07685"/>
    </source>
</evidence>
<keyword evidence="11" id="KW-1185">Reference proteome</keyword>
<evidence type="ECO:0000256" key="1">
    <source>
        <dbReference type="ARBA" id="ARBA00004953"/>
    </source>
</evidence>
<dbReference type="SUPFAM" id="SSF52317">
    <property type="entry name" value="Class I glutamine amidotransferase-like"/>
    <property type="match status" value="1"/>
</dbReference>
<dbReference type="RefSeq" id="WP_341424296.1">
    <property type="nucleotide sequence ID" value="NZ_JBBUTG010000002.1"/>
</dbReference>
<dbReference type="InterPro" id="IPR027417">
    <property type="entry name" value="P-loop_NTPase"/>
</dbReference>
<dbReference type="NCBIfam" id="TIGR00313">
    <property type="entry name" value="cobQ"/>
    <property type="match status" value="1"/>
</dbReference>